<organism evidence="2 3">
    <name type="scientific">Kibdelosporangium aridum</name>
    <dbReference type="NCBI Taxonomy" id="2030"/>
    <lineage>
        <taxon>Bacteria</taxon>
        <taxon>Bacillati</taxon>
        <taxon>Actinomycetota</taxon>
        <taxon>Actinomycetes</taxon>
        <taxon>Pseudonocardiales</taxon>
        <taxon>Pseudonocardiaceae</taxon>
        <taxon>Kibdelosporangium</taxon>
    </lineage>
</organism>
<feature type="domain" description="DUF397" evidence="1">
    <location>
        <begin position="117"/>
        <end position="164"/>
    </location>
</feature>
<dbReference type="InterPro" id="IPR007278">
    <property type="entry name" value="DUF397"/>
</dbReference>
<dbReference type="Proteomes" id="UP000287547">
    <property type="component" value="Unassembled WGS sequence"/>
</dbReference>
<protein>
    <recommendedName>
        <fullName evidence="1">DUF397 domain-containing protein</fullName>
    </recommendedName>
</protein>
<comment type="caution">
    <text evidence="2">The sequence shown here is derived from an EMBL/GenBank/DDBJ whole genome shotgun (WGS) entry which is preliminary data.</text>
</comment>
<reference evidence="2 3" key="1">
    <citation type="submission" date="2018-05" db="EMBL/GenBank/DDBJ databases">
        <title>Evolution of GPA BGCs.</title>
        <authorList>
            <person name="Waglechner N."/>
            <person name="Wright G.D."/>
        </authorList>
    </citation>
    <scope>NUCLEOTIDE SEQUENCE [LARGE SCALE GENOMIC DNA]</scope>
    <source>
        <strain evidence="2 3">A82846</strain>
    </source>
</reference>
<evidence type="ECO:0000259" key="1">
    <source>
        <dbReference type="Pfam" id="PF04149"/>
    </source>
</evidence>
<proteinExistence type="predicted"/>
<accession>A0A428YB81</accession>
<dbReference type="AlphaFoldDB" id="A0A428YB81"/>
<dbReference type="EMBL" id="QHKI01000093">
    <property type="protein sequence ID" value="RSM64809.1"/>
    <property type="molecule type" value="Genomic_DNA"/>
</dbReference>
<evidence type="ECO:0000313" key="3">
    <source>
        <dbReference type="Proteomes" id="UP000287547"/>
    </source>
</evidence>
<sequence>MVPYSIRVGNFLSHACQARNNPGLTFHLIRRHSGIFHENNPGTERFRPGQAIDQPPRSRLRSFVHVLPTAGHMSAVDPMNGLPRDYSGGRIIPTSTASLGGTAMAADVRDINSSRIWLRSSRCTPGKNCVEVGHTEAGVIIRDSKSKTALHALNNVSWTAFLTHCRTLG</sequence>
<gene>
    <name evidence="2" type="ORF">DMH04_50750</name>
</gene>
<evidence type="ECO:0000313" key="2">
    <source>
        <dbReference type="EMBL" id="RSM64809.1"/>
    </source>
</evidence>
<dbReference type="Pfam" id="PF04149">
    <property type="entry name" value="DUF397"/>
    <property type="match status" value="1"/>
</dbReference>
<name>A0A428YB81_KIBAR</name>
<dbReference type="RefSeq" id="WP_396279236.1">
    <property type="nucleotide sequence ID" value="NZ_QHKI01000093.1"/>
</dbReference>